<dbReference type="Pfam" id="PF02547">
    <property type="entry name" value="Queuosine_synth"/>
    <property type="match status" value="1"/>
</dbReference>
<evidence type="ECO:0000256" key="6">
    <source>
        <dbReference type="ARBA" id="ARBA00022785"/>
    </source>
</evidence>
<dbReference type="Gene3D" id="3.40.1780.10">
    <property type="entry name" value="QueA-like"/>
    <property type="match status" value="2"/>
</dbReference>
<comment type="subcellular location">
    <subcellularLocation>
        <location evidence="7">Cytoplasm</location>
    </subcellularLocation>
</comment>
<comment type="similarity">
    <text evidence="8">Belongs to the GART family.</text>
</comment>
<dbReference type="InterPro" id="IPR036100">
    <property type="entry name" value="QueA_sf"/>
</dbReference>
<comment type="pathway">
    <text evidence="1 8">Purine metabolism; IMP biosynthesis via de novo pathway; N(2)-formyl-N(1)-(5-phospho-D-ribosyl)glycinamide from N(1)-(5-phospho-D-ribosyl)glycinamide (10-formyl THF route): step 1/1.</text>
</comment>
<dbReference type="Gene3D" id="3.40.50.170">
    <property type="entry name" value="Formyl transferase, N-terminal domain"/>
    <property type="match status" value="1"/>
</dbReference>
<comment type="catalytic activity">
    <reaction evidence="7">
        <text>7-aminomethyl-7-carbaguanosine(34) in tRNA + S-adenosyl-L-methionine = epoxyqueuosine(34) in tRNA + adenine + L-methionine + 2 H(+)</text>
        <dbReference type="Rhea" id="RHEA:32155"/>
        <dbReference type="Rhea" id="RHEA-COMP:10342"/>
        <dbReference type="Rhea" id="RHEA-COMP:18582"/>
        <dbReference type="ChEBI" id="CHEBI:15378"/>
        <dbReference type="ChEBI" id="CHEBI:16708"/>
        <dbReference type="ChEBI" id="CHEBI:57844"/>
        <dbReference type="ChEBI" id="CHEBI:59789"/>
        <dbReference type="ChEBI" id="CHEBI:82833"/>
        <dbReference type="ChEBI" id="CHEBI:194443"/>
        <dbReference type="EC" id="2.4.99.17"/>
    </reaction>
</comment>
<keyword evidence="6 7" id="KW-0671">Queuosine biosynthesis</keyword>
<comment type="similarity">
    <text evidence="7">Belongs to the QueA family.</text>
</comment>
<keyword evidence="4 7" id="KW-0949">S-adenosyl-L-methionine</keyword>
<dbReference type="AlphaFoldDB" id="A0A9D1IJJ1"/>
<dbReference type="GO" id="GO:0051075">
    <property type="term" value="F:S-adenosylmethionine:tRNA ribosyltransferase-isomerase activity"/>
    <property type="evidence" value="ECO:0007669"/>
    <property type="project" value="UniProtKB-EC"/>
</dbReference>
<evidence type="ECO:0000256" key="4">
    <source>
        <dbReference type="ARBA" id="ARBA00022691"/>
    </source>
</evidence>
<dbReference type="GO" id="GO:0006189">
    <property type="term" value="P:'de novo' IMP biosynthetic process"/>
    <property type="evidence" value="ECO:0007669"/>
    <property type="project" value="UniProtKB-UniRule"/>
</dbReference>
<evidence type="ECO:0000313" key="11">
    <source>
        <dbReference type="Proteomes" id="UP000824076"/>
    </source>
</evidence>
<dbReference type="EC" id="2.1.2.2" evidence="8"/>
<feature type="binding site" evidence="8">
    <location>
        <position position="103"/>
    </location>
    <ligand>
        <name>(6R)-10-formyltetrahydrofolate</name>
        <dbReference type="ChEBI" id="CHEBI:195366"/>
    </ligand>
</feature>
<evidence type="ECO:0000313" key="10">
    <source>
        <dbReference type="EMBL" id="HIU38750.1"/>
    </source>
</evidence>
<dbReference type="EC" id="2.4.99.17" evidence="7"/>
<dbReference type="HAMAP" id="MF_01930">
    <property type="entry name" value="PurN"/>
    <property type="match status" value="1"/>
</dbReference>
<dbReference type="PANTHER" id="PTHR30307:SF0">
    <property type="entry name" value="S-ADENOSYLMETHIONINE:TRNA RIBOSYLTRANSFERASE-ISOMERASE"/>
    <property type="match status" value="1"/>
</dbReference>
<dbReference type="InterPro" id="IPR001555">
    <property type="entry name" value="GART_AS"/>
</dbReference>
<dbReference type="InterPro" id="IPR042119">
    <property type="entry name" value="QueA_dom2"/>
</dbReference>
<dbReference type="PANTHER" id="PTHR30307">
    <property type="entry name" value="S-ADENOSYLMETHIONINE:TRNA RIBOSYLTRANSFERASE-ISOMERASE"/>
    <property type="match status" value="1"/>
</dbReference>
<name>A0A9D1IJJ1_9BACT</name>
<evidence type="ECO:0000256" key="3">
    <source>
        <dbReference type="ARBA" id="ARBA00022679"/>
    </source>
</evidence>
<dbReference type="GO" id="GO:0008616">
    <property type="term" value="P:tRNA queuosine(34) biosynthetic process"/>
    <property type="evidence" value="ECO:0007669"/>
    <property type="project" value="UniProtKB-UniRule"/>
</dbReference>
<feature type="binding site" evidence="8">
    <location>
        <position position="58"/>
    </location>
    <ligand>
        <name>(6R)-10-formyltetrahydrofolate</name>
        <dbReference type="ChEBI" id="CHEBI:195366"/>
    </ligand>
</feature>
<evidence type="ECO:0000256" key="5">
    <source>
        <dbReference type="ARBA" id="ARBA00022755"/>
    </source>
</evidence>
<feature type="active site" description="Proton donor" evidence="8">
    <location>
        <position position="105"/>
    </location>
</feature>
<dbReference type="Pfam" id="PF00551">
    <property type="entry name" value="Formyl_trans_N"/>
    <property type="match status" value="1"/>
</dbReference>
<dbReference type="PROSITE" id="PS00373">
    <property type="entry name" value="GART"/>
    <property type="match status" value="1"/>
</dbReference>
<dbReference type="InterPro" id="IPR042118">
    <property type="entry name" value="QueA_dom1"/>
</dbReference>
<proteinExistence type="inferred from homology"/>
<comment type="pathway">
    <text evidence="7">tRNA modification; tRNA-queuosine biosynthesis.</text>
</comment>
<dbReference type="GO" id="GO:0005737">
    <property type="term" value="C:cytoplasm"/>
    <property type="evidence" value="ECO:0007669"/>
    <property type="project" value="UniProtKB-SubCell"/>
</dbReference>
<dbReference type="EMBL" id="DVMS01000105">
    <property type="protein sequence ID" value="HIU38750.1"/>
    <property type="molecule type" value="Genomic_DNA"/>
</dbReference>
<reference evidence="10" key="1">
    <citation type="submission" date="2020-10" db="EMBL/GenBank/DDBJ databases">
        <authorList>
            <person name="Gilroy R."/>
        </authorList>
    </citation>
    <scope>NUCLEOTIDE SEQUENCE</scope>
    <source>
        <strain evidence="10">17073</strain>
    </source>
</reference>
<keyword evidence="3 7" id="KW-0808">Transferase</keyword>
<evidence type="ECO:0000256" key="2">
    <source>
        <dbReference type="ARBA" id="ARBA00022490"/>
    </source>
</evidence>
<protein>
    <recommendedName>
        <fullName evidence="7 8">Multifunctional fusion protein</fullName>
    </recommendedName>
    <domain>
        <recommendedName>
            <fullName evidence="8">Phosphoribosylglycinamide formyltransferase</fullName>
            <ecNumber evidence="8">2.1.2.2</ecNumber>
        </recommendedName>
        <alternativeName>
            <fullName evidence="8">5'-phosphoribosylglycinamide transformylase</fullName>
        </alternativeName>
        <alternativeName>
            <fullName evidence="8">GAR transformylase</fullName>
            <shortName evidence="8">GART</shortName>
        </alternativeName>
    </domain>
    <domain>
        <recommendedName>
            <fullName evidence="7">S-adenosylmethionine:tRNA ribosyltransferase-isomerase</fullName>
            <ecNumber evidence="7">2.4.99.17</ecNumber>
        </recommendedName>
        <alternativeName>
            <fullName evidence="7">Queuosine biosynthesis protein QueA</fullName>
        </alternativeName>
    </domain>
</protein>
<comment type="caution">
    <text evidence="8">Lacks conserved residue(s) required for the propagation of feature annotation.</text>
</comment>
<evidence type="ECO:0000256" key="7">
    <source>
        <dbReference type="HAMAP-Rule" id="MF_00113"/>
    </source>
</evidence>
<comment type="function">
    <text evidence="8">Catalyzes the transfer of a formyl group from 10-formyltetrahydrofolate to 5-phospho-ribosyl-glycinamide (GAR), producing 5-phospho-ribosyl-N-formylglycinamide (FGAR) and tetrahydrofolate.</text>
</comment>
<keyword evidence="5 8" id="KW-0658">Purine biosynthesis</keyword>
<reference evidence="10" key="2">
    <citation type="journal article" date="2021" name="PeerJ">
        <title>Extensive microbial diversity within the chicken gut microbiome revealed by metagenomics and culture.</title>
        <authorList>
            <person name="Gilroy R."/>
            <person name="Ravi A."/>
            <person name="Getino M."/>
            <person name="Pursley I."/>
            <person name="Horton D.L."/>
            <person name="Alikhan N.F."/>
            <person name="Baker D."/>
            <person name="Gharbi K."/>
            <person name="Hall N."/>
            <person name="Watson M."/>
            <person name="Adriaenssens E.M."/>
            <person name="Foster-Nyarko E."/>
            <person name="Jarju S."/>
            <person name="Secka A."/>
            <person name="Antonio M."/>
            <person name="Oren A."/>
            <person name="Chaudhuri R.R."/>
            <person name="La Ragione R."/>
            <person name="Hildebrand F."/>
            <person name="Pallen M.J."/>
        </authorList>
    </citation>
    <scope>NUCLEOTIDE SEQUENCE</scope>
    <source>
        <strain evidence="10">17073</strain>
    </source>
</reference>
<comment type="subunit">
    <text evidence="7">Monomer.</text>
</comment>
<dbReference type="CDD" id="cd08645">
    <property type="entry name" value="FMT_core_GART"/>
    <property type="match status" value="1"/>
</dbReference>
<feature type="binding site" evidence="8">
    <location>
        <begin position="12"/>
        <end position="14"/>
    </location>
    <ligand>
        <name>N(1)-(5-phospho-beta-D-ribosyl)glycinamide</name>
        <dbReference type="ChEBI" id="CHEBI:143788"/>
    </ligand>
</feature>
<evidence type="ECO:0000256" key="1">
    <source>
        <dbReference type="ARBA" id="ARBA00005054"/>
    </source>
</evidence>
<dbReference type="SUPFAM" id="SSF111337">
    <property type="entry name" value="QueA-like"/>
    <property type="match status" value="1"/>
</dbReference>
<organism evidence="10 11">
    <name type="scientific">Candidatus Limisoma intestinavium</name>
    <dbReference type="NCBI Taxonomy" id="2840856"/>
    <lineage>
        <taxon>Bacteria</taxon>
        <taxon>Pseudomonadati</taxon>
        <taxon>Bacteroidota</taxon>
        <taxon>Bacteroidia</taxon>
        <taxon>Bacteroidales</taxon>
        <taxon>Candidatus Limisoma</taxon>
    </lineage>
</organism>
<comment type="catalytic activity">
    <reaction evidence="8">
        <text>N(1)-(5-phospho-beta-D-ribosyl)glycinamide + (6R)-10-formyltetrahydrofolate = N(2)-formyl-N(1)-(5-phospho-beta-D-ribosyl)glycinamide + (6S)-5,6,7,8-tetrahydrofolate + H(+)</text>
        <dbReference type="Rhea" id="RHEA:15053"/>
        <dbReference type="ChEBI" id="CHEBI:15378"/>
        <dbReference type="ChEBI" id="CHEBI:57453"/>
        <dbReference type="ChEBI" id="CHEBI:143788"/>
        <dbReference type="ChEBI" id="CHEBI:147286"/>
        <dbReference type="ChEBI" id="CHEBI:195366"/>
        <dbReference type="EC" id="2.1.2.2"/>
    </reaction>
</comment>
<dbReference type="InterPro" id="IPR003699">
    <property type="entry name" value="QueA"/>
</dbReference>
<evidence type="ECO:0000259" key="9">
    <source>
        <dbReference type="Pfam" id="PF00551"/>
    </source>
</evidence>
<comment type="caution">
    <text evidence="10">The sequence shown here is derived from an EMBL/GenBank/DDBJ whole genome shotgun (WGS) entry which is preliminary data.</text>
</comment>
<dbReference type="InterPro" id="IPR004607">
    <property type="entry name" value="GART"/>
</dbReference>
<comment type="function">
    <text evidence="7">Transfers and isomerizes the ribose moiety from AdoMet to the 7-aminomethyl group of 7-deazaguanine (preQ1-tRNA) to give epoxyqueuosine (oQ-tRNA).</text>
</comment>
<keyword evidence="2 7" id="KW-0963">Cytoplasm</keyword>
<dbReference type="Proteomes" id="UP000824076">
    <property type="component" value="Unassembled WGS sequence"/>
</dbReference>
<dbReference type="InterPro" id="IPR036477">
    <property type="entry name" value="Formyl_transf_N_sf"/>
</dbReference>
<dbReference type="SUPFAM" id="SSF53328">
    <property type="entry name" value="Formyltransferase"/>
    <property type="match status" value="1"/>
</dbReference>
<sequence>MKHIAILASGNGSNAENLARYFENDPCISVRVLLYDRENAPVCAKMQPYGIETIYFPRQIWKDEPDKIIDTLQSRDIDLIVLAGFLSFVDSKIIHAYDRRIINLHPSLLPKFGGKGMWGMHVHQAVVDAEEKESGITVHYVSDQIDGGEIIAQFKCDVAADETPESLAQKIHKLEHRHLPEVVRSLLTKNVYNLRIEDFDYPLPDEKIAKHPIAERDKCKLLLYRGGEISQHVFSDIADLLPDRSMLVYNNTRVINARLRFRKPEGGATIEIFCLEPLNPVDYALSFAATGECEWLCFVGNSKRWKAGRLSLPLIVDGKETLLHAEREGRNGNAFNIRFSWDAAGATFASILEAAGEIPIPPYLNRNTEPSDSVDYQTVYSRIEGSVAAPTAGLHFTEKTLAAIDKKGIARRELTLHVGAGTFQPVKSETIGEHEMHTEFISVTRQLIDELIDAKGKIIAVGTTSVRTLESLYYIGAALRENPDNPESALHVPQWMPYEHGDNLTARQALKAIASYMDANRLDRLVGSTQIIIAPGYKFHLVDGIVTNFHQPQSTLLLLVSAFVDGNWRAIYDYALSHDFRFLSYGDASLLLR</sequence>
<evidence type="ECO:0000256" key="8">
    <source>
        <dbReference type="HAMAP-Rule" id="MF_01930"/>
    </source>
</evidence>
<dbReference type="Gene3D" id="2.40.10.240">
    <property type="entry name" value="QueA-like"/>
    <property type="match status" value="1"/>
</dbReference>
<dbReference type="InterPro" id="IPR002376">
    <property type="entry name" value="Formyl_transf_N"/>
</dbReference>
<feature type="site" description="Raises pKa of active site His" evidence="8">
    <location>
        <position position="146"/>
    </location>
</feature>
<feature type="domain" description="Formyl transferase N-terminal" evidence="9">
    <location>
        <begin position="3"/>
        <end position="183"/>
    </location>
</feature>
<dbReference type="GO" id="GO:0004644">
    <property type="term" value="F:phosphoribosylglycinamide formyltransferase activity"/>
    <property type="evidence" value="ECO:0007669"/>
    <property type="project" value="UniProtKB-UniRule"/>
</dbReference>
<accession>A0A9D1IJJ1</accession>
<dbReference type="HAMAP" id="MF_00113">
    <property type="entry name" value="QueA"/>
    <property type="match status" value="1"/>
</dbReference>
<gene>
    <name evidence="8" type="primary">purN</name>
    <name evidence="7" type="synonym">queA</name>
    <name evidence="10" type="ORF">IAD18_03665</name>
</gene>